<dbReference type="GO" id="GO:0005737">
    <property type="term" value="C:cytoplasm"/>
    <property type="evidence" value="ECO:0007669"/>
    <property type="project" value="UniProtKB-SubCell"/>
</dbReference>
<evidence type="ECO:0000256" key="2">
    <source>
        <dbReference type="ARBA" id="ARBA00022490"/>
    </source>
</evidence>
<dbReference type="EMBL" id="MGEQ01000002">
    <property type="protein sequence ID" value="OGL88062.1"/>
    <property type="molecule type" value="Genomic_DNA"/>
</dbReference>
<evidence type="ECO:0000256" key="1">
    <source>
        <dbReference type="ARBA" id="ARBA00004496"/>
    </source>
</evidence>
<comment type="caution">
    <text evidence="9">The sequence shown here is derived from an EMBL/GenBank/DDBJ whole genome shotgun (WGS) entry which is preliminary data.</text>
</comment>
<dbReference type="PROSITE" id="PS00352">
    <property type="entry name" value="CSD_1"/>
    <property type="match status" value="1"/>
</dbReference>
<keyword evidence="2" id="KW-0963">Cytoplasm</keyword>
<dbReference type="SMART" id="SM00357">
    <property type="entry name" value="CSP"/>
    <property type="match status" value="1"/>
</dbReference>
<keyword evidence="3" id="KW-0805">Transcription regulation</keyword>
<keyword evidence="6" id="KW-0804">Transcription</keyword>
<accession>A0A1F7VBZ8</accession>
<evidence type="ECO:0000256" key="6">
    <source>
        <dbReference type="ARBA" id="ARBA00023163"/>
    </source>
</evidence>
<reference evidence="9 10" key="1">
    <citation type="journal article" date="2016" name="Nat. Commun.">
        <title>Thousands of microbial genomes shed light on interconnected biogeochemical processes in an aquifer system.</title>
        <authorList>
            <person name="Anantharaman K."/>
            <person name="Brown C.T."/>
            <person name="Hug L.A."/>
            <person name="Sharon I."/>
            <person name="Castelle C.J."/>
            <person name="Probst A.J."/>
            <person name="Thomas B.C."/>
            <person name="Singh A."/>
            <person name="Wilkins M.J."/>
            <person name="Karaoz U."/>
            <person name="Brodie E.L."/>
            <person name="Williams K.H."/>
            <person name="Hubbard S.S."/>
            <person name="Banfield J.F."/>
        </authorList>
    </citation>
    <scope>NUCLEOTIDE SEQUENCE [LARGE SCALE GENOMIC DNA]</scope>
</reference>
<dbReference type="GO" id="GO:0003677">
    <property type="term" value="F:DNA binding"/>
    <property type="evidence" value="ECO:0007669"/>
    <property type="project" value="UniProtKB-KW"/>
</dbReference>
<dbReference type="InterPro" id="IPR019844">
    <property type="entry name" value="CSD_CS"/>
</dbReference>
<protein>
    <submittedName>
        <fullName evidence="9">Cold-shock protein</fullName>
    </submittedName>
</protein>
<comment type="subcellular location">
    <subcellularLocation>
        <location evidence="1 7">Cytoplasm</location>
    </subcellularLocation>
</comment>
<keyword evidence="4" id="KW-0238">DNA-binding</keyword>
<dbReference type="PROSITE" id="PS51857">
    <property type="entry name" value="CSD_2"/>
    <property type="match status" value="1"/>
</dbReference>
<evidence type="ECO:0000259" key="8">
    <source>
        <dbReference type="PROSITE" id="PS51857"/>
    </source>
</evidence>
<dbReference type="AlphaFoldDB" id="A0A1F7VBZ8"/>
<gene>
    <name evidence="9" type="ORF">A3I41_03010</name>
</gene>
<dbReference type="Pfam" id="PF00313">
    <property type="entry name" value="CSD"/>
    <property type="match status" value="1"/>
</dbReference>
<dbReference type="CDD" id="cd04458">
    <property type="entry name" value="CSP_CDS"/>
    <property type="match status" value="1"/>
</dbReference>
<proteinExistence type="predicted"/>
<dbReference type="PANTHER" id="PTHR46565:SF20">
    <property type="entry name" value="COLD SHOCK DOMAIN-CONTAINING PROTEIN 4"/>
    <property type="match status" value="1"/>
</dbReference>
<dbReference type="Gene3D" id="2.40.50.140">
    <property type="entry name" value="Nucleic acid-binding proteins"/>
    <property type="match status" value="1"/>
</dbReference>
<feature type="domain" description="CSD" evidence="8">
    <location>
        <begin position="1"/>
        <end position="64"/>
    </location>
</feature>
<evidence type="ECO:0000256" key="7">
    <source>
        <dbReference type="RuleBase" id="RU000408"/>
    </source>
</evidence>
<evidence type="ECO:0000256" key="5">
    <source>
        <dbReference type="ARBA" id="ARBA00023159"/>
    </source>
</evidence>
<dbReference type="SUPFAM" id="SSF50249">
    <property type="entry name" value="Nucleic acid-binding proteins"/>
    <property type="match status" value="1"/>
</dbReference>
<dbReference type="Proteomes" id="UP000176593">
    <property type="component" value="Unassembled WGS sequence"/>
</dbReference>
<dbReference type="InterPro" id="IPR011129">
    <property type="entry name" value="CSD"/>
</dbReference>
<organism evidence="9 10">
    <name type="scientific">Candidatus Uhrbacteria bacterium RIFCSPLOWO2_02_FULL_48_18</name>
    <dbReference type="NCBI Taxonomy" id="1802408"/>
    <lineage>
        <taxon>Bacteria</taxon>
        <taxon>Candidatus Uhriibacteriota</taxon>
    </lineage>
</organism>
<keyword evidence="5" id="KW-0010">Activator</keyword>
<dbReference type="PANTHER" id="PTHR46565">
    <property type="entry name" value="COLD SHOCK DOMAIN PROTEIN 2"/>
    <property type="match status" value="1"/>
</dbReference>
<dbReference type="InterPro" id="IPR002059">
    <property type="entry name" value="CSP_DNA-bd"/>
</dbReference>
<evidence type="ECO:0000256" key="3">
    <source>
        <dbReference type="ARBA" id="ARBA00023015"/>
    </source>
</evidence>
<evidence type="ECO:0000256" key="4">
    <source>
        <dbReference type="ARBA" id="ARBA00023125"/>
    </source>
</evidence>
<dbReference type="PIRSF" id="PIRSF002599">
    <property type="entry name" value="Cold_shock_A"/>
    <property type="match status" value="1"/>
</dbReference>
<name>A0A1F7VBZ8_9BACT</name>
<dbReference type="InterPro" id="IPR012340">
    <property type="entry name" value="NA-bd_OB-fold"/>
</dbReference>
<sequence>MMGTIKTMTEKGFGFITPDDGGKDLFFHSSALVDVQYNDLSVGDKVSFETEASDKGPRAVNVQQA</sequence>
<dbReference type="InterPro" id="IPR012156">
    <property type="entry name" value="Cold_shock_CspA"/>
</dbReference>
<evidence type="ECO:0000313" key="9">
    <source>
        <dbReference type="EMBL" id="OGL88062.1"/>
    </source>
</evidence>
<evidence type="ECO:0000313" key="10">
    <source>
        <dbReference type="Proteomes" id="UP000176593"/>
    </source>
</evidence>